<dbReference type="InterPro" id="IPR036388">
    <property type="entry name" value="WH-like_DNA-bd_sf"/>
</dbReference>
<evidence type="ECO:0000256" key="1">
    <source>
        <dbReference type="ARBA" id="ARBA00023015"/>
    </source>
</evidence>
<dbReference type="SMART" id="SM00866">
    <property type="entry name" value="UTRA"/>
    <property type="match status" value="1"/>
</dbReference>
<dbReference type="InterPro" id="IPR000524">
    <property type="entry name" value="Tscrpt_reg_HTH_GntR"/>
</dbReference>
<dbReference type="Gene3D" id="1.10.10.10">
    <property type="entry name" value="Winged helix-like DNA-binding domain superfamily/Winged helix DNA-binding domain"/>
    <property type="match status" value="1"/>
</dbReference>
<keyword evidence="3" id="KW-0804">Transcription</keyword>
<feature type="domain" description="HTH gntR-type" evidence="4">
    <location>
        <begin position="9"/>
        <end position="76"/>
    </location>
</feature>
<keyword evidence="2" id="KW-0238">DNA-binding</keyword>
<dbReference type="PANTHER" id="PTHR44846:SF1">
    <property type="entry name" value="MANNOSYL-D-GLYCERATE TRANSPORT_METABOLISM SYSTEM REPRESSOR MNGR-RELATED"/>
    <property type="match status" value="1"/>
</dbReference>
<protein>
    <submittedName>
        <fullName evidence="5">GntR family transcriptional regulator</fullName>
    </submittedName>
</protein>
<dbReference type="SUPFAM" id="SSF46785">
    <property type="entry name" value="Winged helix' DNA-binding domain"/>
    <property type="match status" value="1"/>
</dbReference>
<evidence type="ECO:0000313" key="6">
    <source>
        <dbReference type="Proteomes" id="UP000675781"/>
    </source>
</evidence>
<dbReference type="CDD" id="cd07377">
    <property type="entry name" value="WHTH_GntR"/>
    <property type="match status" value="1"/>
</dbReference>
<dbReference type="GO" id="GO:0003700">
    <property type="term" value="F:DNA-binding transcription factor activity"/>
    <property type="evidence" value="ECO:0007669"/>
    <property type="project" value="InterPro"/>
</dbReference>
<keyword evidence="1" id="KW-0805">Transcription regulation</keyword>
<evidence type="ECO:0000256" key="3">
    <source>
        <dbReference type="ARBA" id="ARBA00023163"/>
    </source>
</evidence>
<sequence length="257" mass="29019">MEINPRSPVPKHQQLREILLELIATELEPDTPIASERELGERYNLSRMTVRQAVNQLVADGRLYRVRGRGTFVAKPKMDLQVRLASYTEDMTKRGMVPASRTLAFERIEASPSLARQLEIQPGDGVVRLVRLRYADSIPMAVERTHLPEKRVPGLLALGSPKSLYHTLAEQYGLTLTWGEQVIEASNPDTEEAALLEIPLTGVVLQMTRRSYSDDLLVEYASSAYRADRYQLWVPLERPAQPITNPRATANPLEAHR</sequence>
<dbReference type="SUPFAM" id="SSF64288">
    <property type="entry name" value="Chorismate lyase-like"/>
    <property type="match status" value="1"/>
</dbReference>
<proteinExistence type="predicted"/>
<dbReference type="Proteomes" id="UP000675781">
    <property type="component" value="Unassembled WGS sequence"/>
</dbReference>
<dbReference type="InterPro" id="IPR036390">
    <property type="entry name" value="WH_DNA-bd_sf"/>
</dbReference>
<dbReference type="RefSeq" id="WP_212531046.1">
    <property type="nucleotide sequence ID" value="NZ_JAGSOG010000149.1"/>
</dbReference>
<evidence type="ECO:0000256" key="2">
    <source>
        <dbReference type="ARBA" id="ARBA00023125"/>
    </source>
</evidence>
<reference evidence="5" key="1">
    <citation type="submission" date="2021-04" db="EMBL/GenBank/DDBJ databases">
        <title>Genome based classification of Actinospica acidithermotolerans sp. nov., an actinobacterium isolated from an Indonesian hot spring.</title>
        <authorList>
            <person name="Kusuma A.B."/>
            <person name="Putra K.E."/>
            <person name="Nafisah S."/>
            <person name="Loh J."/>
            <person name="Nouioui I."/>
            <person name="Goodfellow M."/>
        </authorList>
    </citation>
    <scope>NUCLEOTIDE SEQUENCE</scope>
    <source>
        <strain evidence="5">CSCA 57</strain>
    </source>
</reference>
<dbReference type="Pfam" id="PF00392">
    <property type="entry name" value="GntR"/>
    <property type="match status" value="1"/>
</dbReference>
<organism evidence="5 6">
    <name type="scientific">Actinospica durhamensis</name>
    <dbReference type="NCBI Taxonomy" id="1508375"/>
    <lineage>
        <taxon>Bacteria</taxon>
        <taxon>Bacillati</taxon>
        <taxon>Actinomycetota</taxon>
        <taxon>Actinomycetes</taxon>
        <taxon>Catenulisporales</taxon>
        <taxon>Actinospicaceae</taxon>
        <taxon>Actinospica</taxon>
    </lineage>
</organism>
<dbReference type="EMBL" id="JAGSOG010000149">
    <property type="protein sequence ID" value="MBR7836570.1"/>
    <property type="molecule type" value="Genomic_DNA"/>
</dbReference>
<dbReference type="Pfam" id="PF07702">
    <property type="entry name" value="UTRA"/>
    <property type="match status" value="1"/>
</dbReference>
<dbReference type="SMART" id="SM00345">
    <property type="entry name" value="HTH_GNTR"/>
    <property type="match status" value="1"/>
</dbReference>
<dbReference type="Gene3D" id="3.40.1410.10">
    <property type="entry name" value="Chorismate lyase-like"/>
    <property type="match status" value="1"/>
</dbReference>
<accession>A0A941EQE5</accession>
<dbReference type="InterPro" id="IPR011663">
    <property type="entry name" value="UTRA"/>
</dbReference>
<dbReference type="PANTHER" id="PTHR44846">
    <property type="entry name" value="MANNOSYL-D-GLYCERATE TRANSPORT/METABOLISM SYSTEM REPRESSOR MNGR-RELATED"/>
    <property type="match status" value="1"/>
</dbReference>
<dbReference type="InterPro" id="IPR050679">
    <property type="entry name" value="Bact_HTH_transcr_reg"/>
</dbReference>
<gene>
    <name evidence="5" type="ORF">KDL01_25045</name>
</gene>
<evidence type="ECO:0000313" key="5">
    <source>
        <dbReference type="EMBL" id="MBR7836570.1"/>
    </source>
</evidence>
<dbReference type="PRINTS" id="PR00035">
    <property type="entry name" value="HTHGNTR"/>
</dbReference>
<dbReference type="GO" id="GO:0045892">
    <property type="term" value="P:negative regulation of DNA-templated transcription"/>
    <property type="evidence" value="ECO:0007669"/>
    <property type="project" value="TreeGrafter"/>
</dbReference>
<keyword evidence="6" id="KW-1185">Reference proteome</keyword>
<dbReference type="GO" id="GO:0003677">
    <property type="term" value="F:DNA binding"/>
    <property type="evidence" value="ECO:0007669"/>
    <property type="project" value="UniProtKB-KW"/>
</dbReference>
<evidence type="ECO:0000259" key="4">
    <source>
        <dbReference type="PROSITE" id="PS50949"/>
    </source>
</evidence>
<name>A0A941EQE5_9ACTN</name>
<dbReference type="AlphaFoldDB" id="A0A941EQE5"/>
<dbReference type="PROSITE" id="PS50949">
    <property type="entry name" value="HTH_GNTR"/>
    <property type="match status" value="1"/>
</dbReference>
<dbReference type="InterPro" id="IPR028978">
    <property type="entry name" value="Chorismate_lyase_/UTRA_dom_sf"/>
</dbReference>
<comment type="caution">
    <text evidence="5">The sequence shown here is derived from an EMBL/GenBank/DDBJ whole genome shotgun (WGS) entry which is preliminary data.</text>
</comment>